<evidence type="ECO:0000313" key="3">
    <source>
        <dbReference type="EMBL" id="SDP65430.1"/>
    </source>
</evidence>
<dbReference type="RefSeq" id="WP_197674729.1">
    <property type="nucleotide sequence ID" value="NZ_LT629711.1"/>
</dbReference>
<dbReference type="Proteomes" id="UP000199077">
    <property type="component" value="Chromosome I"/>
</dbReference>
<feature type="region of interest" description="Disordered" evidence="1">
    <location>
        <begin position="28"/>
        <end position="101"/>
    </location>
</feature>
<dbReference type="PROSITE" id="PS51257">
    <property type="entry name" value="PROKAR_LIPOPROTEIN"/>
    <property type="match status" value="1"/>
</dbReference>
<feature type="chain" id="PRO_5039342494" evidence="2">
    <location>
        <begin position="24"/>
        <end position="281"/>
    </location>
</feature>
<dbReference type="PANTHER" id="PTHR38589:SF1">
    <property type="entry name" value="BLR0621 PROTEIN"/>
    <property type="match status" value="1"/>
</dbReference>
<dbReference type="PANTHER" id="PTHR38589">
    <property type="entry name" value="BLR0621 PROTEIN"/>
    <property type="match status" value="1"/>
</dbReference>
<dbReference type="AlphaFoldDB" id="A0A1H0UH77"/>
<sequence>MSRSTARATALLSLPLVVSLVAACGGGDAESAGPTTAPSTSTTASSSSATGSTTTPTSTTTTTTTTSKPTPSTTTRRATPRPSPRPSPKPSPKPQAATCKVPSGVRAAQVVLVTSSGSSATVRACRRTSNGYVRELGPYYGHVGRNGVSWSKREGDLRTPAGTYPLRGGFGARANPGLAQGWFRVDGNDVWVDDSGSSLYNTHQRKPVSGRWDSAENLLNTPAYNYAQVIGYNESRTPGKGSAIFFHVDTGGGTAGCVSLPTSALLAVLRWERAGAVMSIS</sequence>
<accession>A0A1H0UH77</accession>
<protein>
    <submittedName>
        <fullName evidence="3">L,D-peptidoglycan transpeptidase YkuD, ErfK/YbiS/YcfS/YnhG family</fullName>
    </submittedName>
</protein>
<feature type="compositionally biased region" description="Pro residues" evidence="1">
    <location>
        <begin position="81"/>
        <end position="93"/>
    </location>
</feature>
<proteinExistence type="predicted"/>
<name>A0A1H0UH77_9MICO</name>
<evidence type="ECO:0000256" key="1">
    <source>
        <dbReference type="SAM" id="MobiDB-lite"/>
    </source>
</evidence>
<feature type="compositionally biased region" description="Low complexity" evidence="1">
    <location>
        <begin position="31"/>
        <end position="77"/>
    </location>
</feature>
<feature type="signal peptide" evidence="2">
    <location>
        <begin position="1"/>
        <end position="23"/>
    </location>
</feature>
<evidence type="ECO:0000313" key="4">
    <source>
        <dbReference type="Proteomes" id="UP000199077"/>
    </source>
</evidence>
<evidence type="ECO:0000256" key="2">
    <source>
        <dbReference type="SAM" id="SignalP"/>
    </source>
</evidence>
<gene>
    <name evidence="3" type="ORF">SAMN04489867_3319</name>
</gene>
<keyword evidence="2" id="KW-0732">Signal</keyword>
<reference evidence="4" key="1">
    <citation type="submission" date="2016-10" db="EMBL/GenBank/DDBJ databases">
        <authorList>
            <person name="Varghese N."/>
            <person name="Submissions S."/>
        </authorList>
    </citation>
    <scope>NUCLEOTIDE SEQUENCE [LARGE SCALE GENOMIC DNA]</scope>
    <source>
        <strain evidence="4">DSM 22329</strain>
    </source>
</reference>
<keyword evidence="4" id="KW-1185">Reference proteome</keyword>
<organism evidence="3 4">
    <name type="scientific">Pedococcus dokdonensis</name>
    <dbReference type="NCBI Taxonomy" id="443156"/>
    <lineage>
        <taxon>Bacteria</taxon>
        <taxon>Bacillati</taxon>
        <taxon>Actinomycetota</taxon>
        <taxon>Actinomycetes</taxon>
        <taxon>Micrococcales</taxon>
        <taxon>Intrasporangiaceae</taxon>
        <taxon>Pedococcus</taxon>
    </lineage>
</organism>
<dbReference type="EMBL" id="LT629711">
    <property type="protein sequence ID" value="SDP65430.1"/>
    <property type="molecule type" value="Genomic_DNA"/>
</dbReference>
<dbReference type="STRING" id="443156.SAMN04489867_3319"/>